<dbReference type="SUPFAM" id="SSF53955">
    <property type="entry name" value="Lysozyme-like"/>
    <property type="match status" value="1"/>
</dbReference>
<evidence type="ECO:0000313" key="17">
    <source>
        <dbReference type="Proteomes" id="UP000295357"/>
    </source>
</evidence>
<dbReference type="Pfam" id="PF00905">
    <property type="entry name" value="Transpeptidase"/>
    <property type="match status" value="1"/>
</dbReference>
<evidence type="ECO:0000259" key="13">
    <source>
        <dbReference type="Pfam" id="PF00905"/>
    </source>
</evidence>
<comment type="caution">
    <text evidence="16">The sequence shown here is derived from an EMBL/GenBank/DDBJ whole genome shotgun (WGS) entry which is preliminary data.</text>
</comment>
<comment type="similarity">
    <text evidence="2">In the C-terminal section; belongs to the transpeptidase family.</text>
</comment>
<keyword evidence="8" id="KW-0378">Hydrolase</keyword>
<dbReference type="GO" id="GO:0030288">
    <property type="term" value="C:outer membrane-bounded periplasmic space"/>
    <property type="evidence" value="ECO:0007669"/>
    <property type="project" value="TreeGrafter"/>
</dbReference>
<keyword evidence="6" id="KW-0328">Glycosyltransferase</keyword>
<dbReference type="Pfam" id="PF06832">
    <property type="entry name" value="BiPBP_C"/>
    <property type="match status" value="1"/>
</dbReference>
<dbReference type="PANTHER" id="PTHR32282:SF15">
    <property type="entry name" value="PENICILLIN-BINDING PROTEIN 1C"/>
    <property type="match status" value="1"/>
</dbReference>
<dbReference type="UniPathway" id="UPA00219"/>
<evidence type="ECO:0000256" key="8">
    <source>
        <dbReference type="ARBA" id="ARBA00022801"/>
    </source>
</evidence>
<dbReference type="InterPro" id="IPR012338">
    <property type="entry name" value="Beta-lactam/transpept-like"/>
</dbReference>
<dbReference type="Gene3D" id="1.10.3810.10">
    <property type="entry name" value="Biosynthetic peptidoglycan transglycosylase-like"/>
    <property type="match status" value="1"/>
</dbReference>
<gene>
    <name evidence="16" type="ORF">DFR39_1113</name>
</gene>
<evidence type="ECO:0000256" key="7">
    <source>
        <dbReference type="ARBA" id="ARBA00022679"/>
    </source>
</evidence>
<dbReference type="NCBIfam" id="TIGR02073">
    <property type="entry name" value="PBP_1c"/>
    <property type="match status" value="1"/>
</dbReference>
<keyword evidence="7" id="KW-0808">Transferase</keyword>
<evidence type="ECO:0000256" key="9">
    <source>
        <dbReference type="ARBA" id="ARBA00023268"/>
    </source>
</evidence>
<dbReference type="InterPro" id="IPR001264">
    <property type="entry name" value="Glyco_trans_51"/>
</dbReference>
<evidence type="ECO:0000256" key="11">
    <source>
        <dbReference type="ARBA" id="ARBA00049902"/>
    </source>
</evidence>
<comment type="similarity">
    <text evidence="3">In the N-terminal section; belongs to the glycosyltransferase 51 family.</text>
</comment>
<accession>A0A4R6MT80</accession>
<evidence type="ECO:0000256" key="12">
    <source>
        <dbReference type="SAM" id="SignalP"/>
    </source>
</evidence>
<evidence type="ECO:0000256" key="6">
    <source>
        <dbReference type="ARBA" id="ARBA00022676"/>
    </source>
</evidence>
<keyword evidence="5" id="KW-0645">Protease</keyword>
<dbReference type="InterPro" id="IPR023346">
    <property type="entry name" value="Lysozyme-like_dom_sf"/>
</dbReference>
<dbReference type="SUPFAM" id="SSF56601">
    <property type="entry name" value="beta-lactamase/transpeptidase-like"/>
    <property type="match status" value="1"/>
</dbReference>
<keyword evidence="12" id="KW-0732">Signal</keyword>
<feature type="signal peptide" evidence="12">
    <location>
        <begin position="1"/>
        <end position="20"/>
    </location>
</feature>
<dbReference type="InterPro" id="IPR001460">
    <property type="entry name" value="PCN-bd_Tpept"/>
</dbReference>
<evidence type="ECO:0000256" key="1">
    <source>
        <dbReference type="ARBA" id="ARBA00004752"/>
    </source>
</evidence>
<dbReference type="GO" id="GO:0009252">
    <property type="term" value="P:peptidoglycan biosynthetic process"/>
    <property type="evidence" value="ECO:0007669"/>
    <property type="project" value="UniProtKB-UniPathway"/>
</dbReference>
<evidence type="ECO:0000259" key="14">
    <source>
        <dbReference type="Pfam" id="PF00912"/>
    </source>
</evidence>
<name>A0A4R6MT80_9BURK</name>
<evidence type="ECO:0000256" key="3">
    <source>
        <dbReference type="ARBA" id="ARBA00007739"/>
    </source>
</evidence>
<reference evidence="16 17" key="1">
    <citation type="submission" date="2019-03" db="EMBL/GenBank/DDBJ databases">
        <title>Genomic Encyclopedia of Type Strains, Phase IV (KMG-IV): sequencing the most valuable type-strain genomes for metagenomic binning, comparative biology and taxonomic classification.</title>
        <authorList>
            <person name="Goeker M."/>
        </authorList>
    </citation>
    <scope>NUCLEOTIDE SEQUENCE [LARGE SCALE GENOMIC DNA]</scope>
    <source>
        <strain evidence="16 17">DSM 25082</strain>
    </source>
</reference>
<proteinExistence type="inferred from homology"/>
<keyword evidence="4" id="KW-0121">Carboxypeptidase</keyword>
<dbReference type="InterPro" id="IPR009647">
    <property type="entry name" value="PBP_C"/>
</dbReference>
<organism evidence="16 17">
    <name type="scientific">Roseateles asaccharophilus</name>
    <dbReference type="NCBI Taxonomy" id="582607"/>
    <lineage>
        <taxon>Bacteria</taxon>
        <taxon>Pseudomonadati</taxon>
        <taxon>Pseudomonadota</taxon>
        <taxon>Betaproteobacteria</taxon>
        <taxon>Burkholderiales</taxon>
        <taxon>Sphaerotilaceae</taxon>
        <taxon>Roseateles</taxon>
    </lineage>
</organism>
<evidence type="ECO:0000256" key="5">
    <source>
        <dbReference type="ARBA" id="ARBA00022670"/>
    </source>
</evidence>
<keyword evidence="17" id="KW-1185">Reference proteome</keyword>
<dbReference type="EMBL" id="SNXE01000011">
    <property type="protein sequence ID" value="TDP05499.1"/>
    <property type="molecule type" value="Genomic_DNA"/>
</dbReference>
<dbReference type="GO" id="GO:0006508">
    <property type="term" value="P:proteolysis"/>
    <property type="evidence" value="ECO:0007669"/>
    <property type="project" value="UniProtKB-KW"/>
</dbReference>
<feature type="domain" description="Penicillin-binding C-terminal" evidence="15">
    <location>
        <begin position="612"/>
        <end position="682"/>
    </location>
</feature>
<dbReference type="InterPro" id="IPR011815">
    <property type="entry name" value="PBP_1c"/>
</dbReference>
<evidence type="ECO:0000313" key="16">
    <source>
        <dbReference type="EMBL" id="TDP05499.1"/>
    </source>
</evidence>
<dbReference type="InterPro" id="IPR050396">
    <property type="entry name" value="Glycosyltr_51/Transpeptidase"/>
</dbReference>
<sequence length="693" mass="73700">MCASLLLAVAAAASALPTFAEVRAAHRVSDFTLLDRRGEPLQTLRLDKTHRTLAWVPLAQMSPALLQALLLSEDRRFYEHSGVDWSAVAASAWGNLWNQRTRGASTLTMQLAGLIDEDLSRPTGGRSLAQKLGQVVVAKQLEARWSKAQILEAYLNRVPFRGELVGIQALAQVLFGKLPAGLDAQEAALAAALLRAPNARPAQVAQRACAVLKEQGLGCAGAEAQLAAALARRAGMPLGEQLAPHYARQVLRAEGPAAQRSSLDARLQRLAVNTLKRQLGELAGRQVEDGAVLVLDNASGEVLAWVGSSGGELSSAAQVDGVLARRQPGSTLKPFVYQLALEKRLITAASLLDDSPAQIATGHGLYLPQNYDRDFRGWVSTRAALGNSLNVPAVRVGAMLGADALFQRLNAWGLQLSETGGYYGDSLALGSPDISLAALTNAYRALANGGELRPLGARTPARRVGEAGSVFIVADMLADNSARALTFGLGSDLVTRSWTAVKTGTSKDLRDNWCLGFSDRYTVGVWVGNASGEPMHGVSGVSGAAPVWATLMAALHEGRPAHAPQAPPGLLRLPVRFEGVGEPGRPEWFVRGTEQAVMRAGAQTRAPVLAGIANPVDGTIYALDPDIPPAAQRLLFEGQAGTWMLNGRRLGQGTRLAWSPWPGRHQLQLLDPRGQVLQSVRFEVRGAGLKQVR</sequence>
<dbReference type="GO" id="GO:0008955">
    <property type="term" value="F:peptidoglycan glycosyltransferase activity"/>
    <property type="evidence" value="ECO:0007669"/>
    <property type="project" value="UniProtKB-EC"/>
</dbReference>
<dbReference type="AlphaFoldDB" id="A0A4R6MT80"/>
<dbReference type="Proteomes" id="UP000295357">
    <property type="component" value="Unassembled WGS sequence"/>
</dbReference>
<keyword evidence="9" id="KW-0511">Multifunctional enzyme</keyword>
<dbReference type="GO" id="GO:0008658">
    <property type="term" value="F:penicillin binding"/>
    <property type="evidence" value="ECO:0007669"/>
    <property type="project" value="InterPro"/>
</dbReference>
<protein>
    <recommendedName>
        <fullName evidence="10">peptidoglycan glycosyltransferase</fullName>
        <ecNumber evidence="10">2.4.99.28</ecNumber>
    </recommendedName>
</protein>
<feature type="domain" description="Penicillin-binding protein transpeptidase" evidence="13">
    <location>
        <begin position="290"/>
        <end position="455"/>
    </location>
</feature>
<evidence type="ECO:0000256" key="10">
    <source>
        <dbReference type="ARBA" id="ARBA00044770"/>
    </source>
</evidence>
<comment type="catalytic activity">
    <reaction evidence="11">
        <text>[GlcNAc-(1-&gt;4)-Mur2Ac(oyl-L-Ala-gamma-D-Glu-L-Lys-D-Ala-D-Ala)](n)-di-trans,octa-cis-undecaprenyl diphosphate + beta-D-GlcNAc-(1-&gt;4)-Mur2Ac(oyl-L-Ala-gamma-D-Glu-L-Lys-D-Ala-D-Ala)-di-trans,octa-cis-undecaprenyl diphosphate = [GlcNAc-(1-&gt;4)-Mur2Ac(oyl-L-Ala-gamma-D-Glu-L-Lys-D-Ala-D-Ala)](n+1)-di-trans,octa-cis-undecaprenyl diphosphate + di-trans,octa-cis-undecaprenyl diphosphate + H(+)</text>
        <dbReference type="Rhea" id="RHEA:23708"/>
        <dbReference type="Rhea" id="RHEA-COMP:9602"/>
        <dbReference type="Rhea" id="RHEA-COMP:9603"/>
        <dbReference type="ChEBI" id="CHEBI:15378"/>
        <dbReference type="ChEBI" id="CHEBI:58405"/>
        <dbReference type="ChEBI" id="CHEBI:60033"/>
        <dbReference type="ChEBI" id="CHEBI:78435"/>
        <dbReference type="EC" id="2.4.99.28"/>
    </reaction>
</comment>
<dbReference type="GO" id="GO:0004180">
    <property type="term" value="F:carboxypeptidase activity"/>
    <property type="evidence" value="ECO:0007669"/>
    <property type="project" value="UniProtKB-KW"/>
</dbReference>
<dbReference type="EC" id="2.4.99.28" evidence="10"/>
<dbReference type="Pfam" id="PF00912">
    <property type="entry name" value="Transgly"/>
    <property type="match status" value="1"/>
</dbReference>
<comment type="pathway">
    <text evidence="1">Cell wall biogenesis; peptidoglycan biosynthesis.</text>
</comment>
<dbReference type="InterPro" id="IPR036950">
    <property type="entry name" value="PBP_transglycosylase"/>
</dbReference>
<feature type="domain" description="Glycosyl transferase family 51" evidence="14">
    <location>
        <begin position="40"/>
        <end position="214"/>
    </location>
</feature>
<dbReference type="Gene3D" id="3.40.710.10">
    <property type="entry name" value="DD-peptidase/beta-lactamase superfamily"/>
    <property type="match status" value="1"/>
</dbReference>
<feature type="chain" id="PRO_5020496774" description="peptidoglycan glycosyltransferase" evidence="12">
    <location>
        <begin position="21"/>
        <end position="693"/>
    </location>
</feature>
<evidence type="ECO:0000256" key="4">
    <source>
        <dbReference type="ARBA" id="ARBA00022645"/>
    </source>
</evidence>
<dbReference type="PANTHER" id="PTHR32282">
    <property type="entry name" value="BINDING PROTEIN TRANSPEPTIDASE, PUTATIVE-RELATED"/>
    <property type="match status" value="1"/>
</dbReference>
<evidence type="ECO:0000259" key="15">
    <source>
        <dbReference type="Pfam" id="PF06832"/>
    </source>
</evidence>
<evidence type="ECO:0000256" key="2">
    <source>
        <dbReference type="ARBA" id="ARBA00007090"/>
    </source>
</evidence>